<keyword evidence="8 9" id="KW-0472">Membrane</keyword>
<dbReference type="PANTHER" id="PTHR11153">
    <property type="entry name" value="SIDEROFLEXIN"/>
    <property type="match status" value="1"/>
</dbReference>
<evidence type="ECO:0000256" key="6">
    <source>
        <dbReference type="ARBA" id="ARBA00022989"/>
    </source>
</evidence>
<evidence type="ECO:0000256" key="5">
    <source>
        <dbReference type="ARBA" id="ARBA00022970"/>
    </source>
</evidence>
<evidence type="ECO:0000313" key="10">
    <source>
        <dbReference type="EMBL" id="KAK6635549.1"/>
    </source>
</evidence>
<evidence type="ECO:0000256" key="2">
    <source>
        <dbReference type="ARBA" id="ARBA00005974"/>
    </source>
</evidence>
<evidence type="ECO:0000256" key="7">
    <source>
        <dbReference type="ARBA" id="ARBA00023128"/>
    </source>
</evidence>
<feature type="transmembrane region" description="Helical" evidence="9">
    <location>
        <begin position="100"/>
        <end position="121"/>
    </location>
</feature>
<evidence type="ECO:0000313" key="11">
    <source>
        <dbReference type="Proteomes" id="UP001359485"/>
    </source>
</evidence>
<keyword evidence="3" id="KW-0813">Transport</keyword>
<dbReference type="NCBIfam" id="TIGR00798">
    <property type="entry name" value="mtc"/>
    <property type="match status" value="1"/>
</dbReference>
<evidence type="ECO:0000256" key="3">
    <source>
        <dbReference type="ARBA" id="ARBA00022448"/>
    </source>
</evidence>
<dbReference type="Proteomes" id="UP001359485">
    <property type="component" value="Unassembled WGS sequence"/>
</dbReference>
<keyword evidence="6 9" id="KW-1133">Transmembrane helix</keyword>
<accession>A0ABR1B6A7</accession>
<evidence type="ECO:0000256" key="4">
    <source>
        <dbReference type="ARBA" id="ARBA00022692"/>
    </source>
</evidence>
<dbReference type="PANTHER" id="PTHR11153:SF14">
    <property type="entry name" value="SIDEROFLEXIN-2"/>
    <property type="match status" value="1"/>
</dbReference>
<dbReference type="Pfam" id="PF03820">
    <property type="entry name" value="SFXNs"/>
    <property type="match status" value="1"/>
</dbReference>
<keyword evidence="4 9" id="KW-0812">Transmembrane</keyword>
<keyword evidence="5" id="KW-0029">Amino-acid transport</keyword>
<organism evidence="10 11">
    <name type="scientific">Polyplax serrata</name>
    <name type="common">Common mouse louse</name>
    <dbReference type="NCBI Taxonomy" id="468196"/>
    <lineage>
        <taxon>Eukaryota</taxon>
        <taxon>Metazoa</taxon>
        <taxon>Ecdysozoa</taxon>
        <taxon>Arthropoda</taxon>
        <taxon>Hexapoda</taxon>
        <taxon>Insecta</taxon>
        <taxon>Pterygota</taxon>
        <taxon>Neoptera</taxon>
        <taxon>Paraneoptera</taxon>
        <taxon>Psocodea</taxon>
        <taxon>Troctomorpha</taxon>
        <taxon>Phthiraptera</taxon>
        <taxon>Anoplura</taxon>
        <taxon>Polyplacidae</taxon>
        <taxon>Polyplax</taxon>
    </lineage>
</organism>
<evidence type="ECO:0000256" key="1">
    <source>
        <dbReference type="ARBA" id="ARBA00004225"/>
    </source>
</evidence>
<dbReference type="InterPro" id="IPR004686">
    <property type="entry name" value="Mtc"/>
</dbReference>
<keyword evidence="7 9" id="KW-0496">Mitochondrion</keyword>
<comment type="similarity">
    <text evidence="2 9">Belongs to the sideroflexin family.</text>
</comment>
<proteinExistence type="inferred from homology"/>
<evidence type="ECO:0000256" key="9">
    <source>
        <dbReference type="RuleBase" id="RU362000"/>
    </source>
</evidence>
<dbReference type="EMBL" id="JAWJWF010000003">
    <property type="protein sequence ID" value="KAK6635549.1"/>
    <property type="molecule type" value="Genomic_DNA"/>
</dbReference>
<protein>
    <recommendedName>
        <fullName evidence="9">Sidoreflexin</fullName>
    </recommendedName>
</protein>
<feature type="transmembrane region" description="Helical" evidence="9">
    <location>
        <begin position="141"/>
        <end position="163"/>
    </location>
</feature>
<sequence length="327" mass="36596">MQKGSRIDITQPLWDQSTFYGRVRHFAFVTDPRTVLTSDEKLDQAKILYNQYRNGCEPRGTSIEDVIYAKKLYESSFHPDTGEKQNIFGRMSFQVPGGMIITGAMLQFYKTSTAVIFWQWVNQSFNALVNYTNRNAKSPVTTTQLVTAYVSATASALVAALGCKKYLAKRASPLLQRYVPFVAVAAANCVNIPLMRQGELINGIALVDQNGNKVTESRLAAAKVLLDNNFIIKIDMYNTISAIIPIIMEKIQCKPWFCKYPSLHGPAQVLGAGFSLIFMVPIACGLFPQKCEISYCTLKKYEPTAILKLKENIPPPYPPVMYFNKGL</sequence>
<keyword evidence="11" id="KW-1185">Reference proteome</keyword>
<comment type="subcellular location">
    <subcellularLocation>
        <location evidence="1 9">Mitochondrion membrane</location>
        <topology evidence="1 9">Multi-pass membrane protein</topology>
    </subcellularLocation>
</comment>
<evidence type="ECO:0000256" key="8">
    <source>
        <dbReference type="ARBA" id="ARBA00023136"/>
    </source>
</evidence>
<name>A0ABR1B6A7_POLSC</name>
<comment type="caution">
    <text evidence="9">Lacks conserved residue(s) required for the propagation of feature annotation.</text>
</comment>
<feature type="transmembrane region" description="Helical" evidence="9">
    <location>
        <begin position="269"/>
        <end position="288"/>
    </location>
</feature>
<reference evidence="10 11" key="1">
    <citation type="submission" date="2023-09" db="EMBL/GenBank/DDBJ databases">
        <title>Genomes of two closely related lineages of the louse Polyplax serrata with different host specificities.</title>
        <authorList>
            <person name="Martinu J."/>
            <person name="Tarabai H."/>
            <person name="Stefka J."/>
            <person name="Hypsa V."/>
        </authorList>
    </citation>
    <scope>NUCLEOTIDE SEQUENCE [LARGE SCALE GENOMIC DNA]</scope>
    <source>
        <strain evidence="10">98ZLc_SE</strain>
    </source>
</reference>
<gene>
    <name evidence="10" type="ORF">RUM44_000801</name>
</gene>
<comment type="caution">
    <text evidence="10">The sequence shown here is derived from an EMBL/GenBank/DDBJ whole genome shotgun (WGS) entry which is preliminary data.</text>
</comment>